<keyword evidence="4 9" id="KW-0067">ATP-binding</keyword>
<evidence type="ECO:0000313" key="14">
    <source>
        <dbReference type="Proteomes" id="UP000186817"/>
    </source>
</evidence>
<accession>A0A1Q9D7Q5</accession>
<dbReference type="GO" id="GO:0006312">
    <property type="term" value="P:mitotic recombination"/>
    <property type="evidence" value="ECO:0007669"/>
    <property type="project" value="TreeGrafter"/>
</dbReference>
<feature type="compositionally biased region" description="Low complexity" evidence="10">
    <location>
        <begin position="458"/>
        <end position="467"/>
    </location>
</feature>
<dbReference type="InterPro" id="IPR027417">
    <property type="entry name" value="P-loop_NTPase"/>
</dbReference>
<dbReference type="NCBIfam" id="NF003301">
    <property type="entry name" value="PRK04301.1"/>
    <property type="match status" value="1"/>
</dbReference>
<dbReference type="GO" id="GO:0140664">
    <property type="term" value="F:ATP-dependent DNA damage sensor activity"/>
    <property type="evidence" value="ECO:0007669"/>
    <property type="project" value="InterPro"/>
</dbReference>
<dbReference type="Pfam" id="PF14520">
    <property type="entry name" value="HHH_5"/>
    <property type="match status" value="1"/>
</dbReference>
<dbReference type="SMART" id="SM00382">
    <property type="entry name" value="AAA"/>
    <property type="match status" value="1"/>
</dbReference>
<dbReference type="AlphaFoldDB" id="A0A1Q9D7Q5"/>
<feature type="domain" description="RecA family profile 2" evidence="12">
    <location>
        <begin position="941"/>
        <end position="1004"/>
    </location>
</feature>
<evidence type="ECO:0000256" key="6">
    <source>
        <dbReference type="ARBA" id="ARBA00023242"/>
    </source>
</evidence>
<dbReference type="GO" id="GO:0003697">
    <property type="term" value="F:single-stranded DNA binding"/>
    <property type="evidence" value="ECO:0007669"/>
    <property type="project" value="TreeGrafter"/>
</dbReference>
<feature type="region of interest" description="Disordered" evidence="10">
    <location>
        <begin position="34"/>
        <end position="185"/>
    </location>
</feature>
<dbReference type="Gene3D" id="1.10.150.20">
    <property type="entry name" value="5' to 3' exonuclease, C-terminal subdomain"/>
    <property type="match status" value="1"/>
</dbReference>
<protein>
    <submittedName>
        <fullName evidence="13">Meiotic recombination protein DMC1-like</fullName>
    </submittedName>
</protein>
<comment type="subcellular location">
    <subcellularLocation>
        <location evidence="1">Nucleus</location>
    </subcellularLocation>
</comment>
<dbReference type="InterPro" id="IPR020588">
    <property type="entry name" value="RecA_ATP-bd"/>
</dbReference>
<dbReference type="GO" id="GO:0000794">
    <property type="term" value="C:condensed nuclear chromosome"/>
    <property type="evidence" value="ECO:0007669"/>
    <property type="project" value="TreeGrafter"/>
</dbReference>
<feature type="compositionally biased region" description="Low complexity" evidence="10">
    <location>
        <begin position="64"/>
        <end position="74"/>
    </location>
</feature>
<feature type="compositionally biased region" description="Basic and acidic residues" evidence="10">
    <location>
        <begin position="549"/>
        <end position="560"/>
    </location>
</feature>
<dbReference type="OrthoDB" id="10251254at2759"/>
<dbReference type="InterPro" id="IPR013632">
    <property type="entry name" value="Rad51_C"/>
</dbReference>
<sequence length="1004" mass="104486">MEQSKASLFHLIGSVAAGPELDELASENARRLLSDGPGMLSKYGKMNPRPLSRHSPVESESPIGQGPAASSASTPGPPIKFTIKGGAMGKSMPKSSQGGKDADSSPPSEPGHLGSARSSAKGGPMAKSTPKGQGKDGDSGPPPESGSKGFSAKGMLDLGCDLNRGALGKSTNKGPPPEPSHLATPFSRFSAQGRFLSCTQLCIVPVRQHGGPGGVIGKSTPQGESTPEESCRERWEFPFDIEQVQSKATKIPAPSSDVIPARTAALLLWLRVSQSGQGKDGDSGPPPESGSKGFSAKGMLGGAMGKPAGKGVGGKEESGPPEPSHPGPGAAGRFSVRAPGKRPPQEGVQDQGKPTGKGRPLVDAERGKGPPQLDGAGPGGCSVFRTQPAAAASLVAGEAPPPNLGRHRVGGQEDSHASVFTRQMRQESFPSDREPGSSRRGAGRLPLPKHLRQKEDAAAAPVPNAEEVGAKRHREQDPDSPMGQVGPPLKFAMKGAKGPTVEGGAGGATGKSTPKGQGKHQDSGPPPEPSHLATPFSRFSTKGMPGKHASQDSGHHDEGGRMTGKGKGKEQAPVGPDRGKGQAQPDSSAGSWSQKSAGKGAAAAEAKTPPPPAMVKAQILAPPPSLQKSASACTAGTTGKAGSVGPPQGLLAKAPAMPVMAEVGQAKRKIAEVQEDVYQEEELPYSLIDKLQDAGINAADLKKLKDAGYNTSQSVVFAMRKDLLNIKGLSDQKVDKIIEAARKSSEAGFVTCTQLLSKMKNRFQISTGAAKLDQMLGGGMESCSITELFGEFRCGKTQVCHSLSVMAQLPPNMGGANGKVVYIDTEGTFRPERIRQIAEGKGVSAEAAMNNIVYARCYTSDHLEQLLLEAASLMVNDEDRFALLIVDSIMGGFRVDYSGRGELADRQQKLARVMSKLQKVSEEFNVAVVLTNQVMADPGGGCAFMPSHPKPVGGHILAHFSTTRIMLRKGRAEQRIAKIYDSPCLPESESVFEIFAGGVRNSSD</sequence>
<organism evidence="13 14">
    <name type="scientific">Symbiodinium microadriaticum</name>
    <name type="common">Dinoflagellate</name>
    <name type="synonym">Zooxanthella microadriatica</name>
    <dbReference type="NCBI Taxonomy" id="2951"/>
    <lineage>
        <taxon>Eukaryota</taxon>
        <taxon>Sar</taxon>
        <taxon>Alveolata</taxon>
        <taxon>Dinophyceae</taxon>
        <taxon>Suessiales</taxon>
        <taxon>Symbiodiniaceae</taxon>
        <taxon>Symbiodinium</taxon>
    </lineage>
</organism>
<keyword evidence="6" id="KW-0539">Nucleus</keyword>
<dbReference type="SUPFAM" id="SSF52540">
    <property type="entry name" value="P-loop containing nucleoside triphosphate hydrolases"/>
    <property type="match status" value="1"/>
</dbReference>
<dbReference type="Gene3D" id="3.40.50.300">
    <property type="entry name" value="P-loop containing nucleotide triphosphate hydrolases"/>
    <property type="match status" value="1"/>
</dbReference>
<dbReference type="InterPro" id="IPR003593">
    <property type="entry name" value="AAA+_ATPase"/>
</dbReference>
<keyword evidence="5" id="KW-0238">DNA-binding</keyword>
<dbReference type="GO" id="GO:0042148">
    <property type="term" value="P:DNA strand invasion"/>
    <property type="evidence" value="ECO:0007669"/>
    <property type="project" value="TreeGrafter"/>
</dbReference>
<name>A0A1Q9D7Q5_SYMMI</name>
<evidence type="ECO:0000256" key="10">
    <source>
        <dbReference type="SAM" id="MobiDB-lite"/>
    </source>
</evidence>
<feature type="compositionally biased region" description="Polar residues" evidence="10">
    <location>
        <begin position="626"/>
        <end position="637"/>
    </location>
</feature>
<evidence type="ECO:0000313" key="13">
    <source>
        <dbReference type="EMBL" id="OLP91147.1"/>
    </source>
</evidence>
<evidence type="ECO:0000256" key="7">
    <source>
        <dbReference type="ARBA" id="ARBA00023254"/>
    </source>
</evidence>
<dbReference type="Pfam" id="PF08423">
    <property type="entry name" value="Rad51"/>
    <property type="match status" value="1"/>
</dbReference>
<evidence type="ECO:0000259" key="11">
    <source>
        <dbReference type="PROSITE" id="PS50162"/>
    </source>
</evidence>
<feature type="region of interest" description="Disordered" evidence="10">
    <location>
        <begin position="275"/>
        <end position="649"/>
    </location>
</feature>
<dbReference type="EMBL" id="LSRX01000678">
    <property type="protein sequence ID" value="OLP91147.1"/>
    <property type="molecule type" value="Genomic_DNA"/>
</dbReference>
<dbReference type="SUPFAM" id="SSF47794">
    <property type="entry name" value="Rad51 N-terminal domain-like"/>
    <property type="match status" value="1"/>
</dbReference>
<keyword evidence="7" id="KW-0469">Meiosis</keyword>
<proteinExistence type="inferred from homology"/>
<evidence type="ECO:0000256" key="8">
    <source>
        <dbReference type="ARBA" id="ARBA00023306"/>
    </source>
</evidence>
<keyword evidence="14" id="KW-1185">Reference proteome</keyword>
<dbReference type="InterPro" id="IPR010995">
    <property type="entry name" value="DNA_repair_Rad51/TF_NusA_a-hlx"/>
</dbReference>
<dbReference type="GO" id="GO:0000150">
    <property type="term" value="F:DNA strand exchange activity"/>
    <property type="evidence" value="ECO:0007669"/>
    <property type="project" value="InterPro"/>
</dbReference>
<feature type="compositionally biased region" description="Low complexity" evidence="10">
    <location>
        <begin position="587"/>
        <end position="607"/>
    </location>
</feature>
<gene>
    <name evidence="13" type="primary">LIM15</name>
    <name evidence="13" type="ORF">AK812_SmicGene27206</name>
</gene>
<evidence type="ECO:0000256" key="2">
    <source>
        <dbReference type="ARBA" id="ARBA00008897"/>
    </source>
</evidence>
<keyword evidence="8" id="KW-0131">Cell cycle</keyword>
<dbReference type="PANTHER" id="PTHR22942:SF30">
    <property type="entry name" value="MEIOTIC RECOMBINATION PROTEIN DMC1_LIM15 HOMOLOG"/>
    <property type="match status" value="1"/>
</dbReference>
<dbReference type="InterPro" id="IPR020587">
    <property type="entry name" value="RecA_monomer-monomer_interface"/>
</dbReference>
<evidence type="ECO:0000256" key="9">
    <source>
        <dbReference type="RuleBase" id="RU003422"/>
    </source>
</evidence>
<dbReference type="GO" id="GO:0000730">
    <property type="term" value="P:DNA recombinase assembly"/>
    <property type="evidence" value="ECO:0007669"/>
    <property type="project" value="TreeGrafter"/>
</dbReference>
<keyword evidence="3 9" id="KW-0547">Nucleotide-binding</keyword>
<feature type="compositionally biased region" description="Gly residues" evidence="10">
    <location>
        <begin position="299"/>
        <end position="312"/>
    </location>
</feature>
<dbReference type="FunFam" id="3.40.50.300:FF:002052">
    <property type="entry name" value="DNA repair protein RAD51 homolog"/>
    <property type="match status" value="1"/>
</dbReference>
<dbReference type="PANTHER" id="PTHR22942">
    <property type="entry name" value="RECA/RAD51/RADA DNA STRAND-PAIRING FAMILY MEMBER"/>
    <property type="match status" value="1"/>
</dbReference>
<dbReference type="NCBIfam" id="TIGR02238">
    <property type="entry name" value="recomb_DMC1"/>
    <property type="match status" value="1"/>
</dbReference>
<feature type="compositionally biased region" description="Basic and acidic residues" evidence="10">
    <location>
        <begin position="468"/>
        <end position="477"/>
    </location>
</feature>
<dbReference type="GO" id="GO:0070192">
    <property type="term" value="P:chromosome organization involved in meiotic cell cycle"/>
    <property type="evidence" value="ECO:0007669"/>
    <property type="project" value="TreeGrafter"/>
</dbReference>
<dbReference type="InterPro" id="IPR011940">
    <property type="entry name" value="Dmc1"/>
</dbReference>
<comment type="similarity">
    <text evidence="2">Belongs to the RecA family. DMC1 subfamily.</text>
</comment>
<evidence type="ECO:0000256" key="3">
    <source>
        <dbReference type="ARBA" id="ARBA00022741"/>
    </source>
</evidence>
<comment type="caution">
    <text evidence="13">The sequence shown here is derived from an EMBL/GenBank/DDBJ whole genome shotgun (WGS) entry which is preliminary data.</text>
</comment>
<reference evidence="13 14" key="1">
    <citation type="submission" date="2016-02" db="EMBL/GenBank/DDBJ databases">
        <title>Genome analysis of coral dinoflagellate symbionts highlights evolutionary adaptations to a symbiotic lifestyle.</title>
        <authorList>
            <person name="Aranda M."/>
            <person name="Li Y."/>
            <person name="Liew Y.J."/>
            <person name="Baumgarten S."/>
            <person name="Simakov O."/>
            <person name="Wilson M."/>
            <person name="Piel J."/>
            <person name="Ashoor H."/>
            <person name="Bougouffa S."/>
            <person name="Bajic V.B."/>
            <person name="Ryu T."/>
            <person name="Ravasi T."/>
            <person name="Bayer T."/>
            <person name="Micklem G."/>
            <person name="Kim H."/>
            <person name="Bhak J."/>
            <person name="Lajeunesse T.C."/>
            <person name="Voolstra C.R."/>
        </authorList>
    </citation>
    <scope>NUCLEOTIDE SEQUENCE [LARGE SCALE GENOMIC DNA]</scope>
    <source>
        <strain evidence="13 14">CCMP2467</strain>
    </source>
</reference>
<feature type="compositionally biased region" description="Polar residues" evidence="10">
    <location>
        <begin position="418"/>
        <end position="429"/>
    </location>
</feature>
<feature type="domain" description="RecA family profile 1" evidence="11">
    <location>
        <begin position="761"/>
        <end position="934"/>
    </location>
</feature>
<evidence type="ECO:0000256" key="5">
    <source>
        <dbReference type="ARBA" id="ARBA00023125"/>
    </source>
</evidence>
<evidence type="ECO:0000256" key="4">
    <source>
        <dbReference type="ARBA" id="ARBA00022840"/>
    </source>
</evidence>
<evidence type="ECO:0000259" key="12">
    <source>
        <dbReference type="PROSITE" id="PS50163"/>
    </source>
</evidence>
<dbReference type="PROSITE" id="PS50162">
    <property type="entry name" value="RECA_2"/>
    <property type="match status" value="1"/>
</dbReference>
<evidence type="ECO:0000256" key="1">
    <source>
        <dbReference type="ARBA" id="ARBA00004123"/>
    </source>
</evidence>
<dbReference type="PROSITE" id="PS50163">
    <property type="entry name" value="RECA_3"/>
    <property type="match status" value="1"/>
</dbReference>
<dbReference type="GO" id="GO:0007131">
    <property type="term" value="P:reciprocal meiotic recombination"/>
    <property type="evidence" value="ECO:0007669"/>
    <property type="project" value="InterPro"/>
</dbReference>
<dbReference type="GO" id="GO:0003690">
    <property type="term" value="F:double-stranded DNA binding"/>
    <property type="evidence" value="ECO:0007669"/>
    <property type="project" value="TreeGrafter"/>
</dbReference>
<dbReference type="GO" id="GO:0005524">
    <property type="term" value="F:ATP binding"/>
    <property type="evidence" value="ECO:0007669"/>
    <property type="project" value="UniProtKB-KW"/>
</dbReference>
<dbReference type="Proteomes" id="UP000186817">
    <property type="component" value="Unassembled WGS sequence"/>
</dbReference>